<dbReference type="InterPro" id="IPR050888">
    <property type="entry name" value="ZnF_C2H2-type_TF"/>
</dbReference>
<dbReference type="OrthoDB" id="6105938at2759"/>
<feature type="domain" description="C2H2-type" evidence="8">
    <location>
        <begin position="421"/>
        <end position="441"/>
    </location>
</feature>
<evidence type="ECO:0000256" key="6">
    <source>
        <dbReference type="ARBA" id="ARBA00023242"/>
    </source>
</evidence>
<comment type="caution">
    <text evidence="9">The sequence shown here is derived from an EMBL/GenBank/DDBJ whole genome shotgun (WGS) entry which is preliminary data.</text>
</comment>
<evidence type="ECO:0000256" key="3">
    <source>
        <dbReference type="ARBA" id="ARBA00022737"/>
    </source>
</evidence>
<dbReference type="InterPro" id="IPR036236">
    <property type="entry name" value="Znf_C2H2_sf"/>
</dbReference>
<evidence type="ECO:0000256" key="5">
    <source>
        <dbReference type="ARBA" id="ARBA00022833"/>
    </source>
</evidence>
<protein>
    <recommendedName>
        <fullName evidence="8">C2H2-type domain-containing protein</fullName>
    </recommendedName>
</protein>
<organism evidence="9 10">
    <name type="scientific">Alternaria atra</name>
    <dbReference type="NCBI Taxonomy" id="119953"/>
    <lineage>
        <taxon>Eukaryota</taxon>
        <taxon>Fungi</taxon>
        <taxon>Dikarya</taxon>
        <taxon>Ascomycota</taxon>
        <taxon>Pezizomycotina</taxon>
        <taxon>Dothideomycetes</taxon>
        <taxon>Pleosporomycetidae</taxon>
        <taxon>Pleosporales</taxon>
        <taxon>Pleosporineae</taxon>
        <taxon>Pleosporaceae</taxon>
        <taxon>Alternaria</taxon>
        <taxon>Alternaria sect. Ulocladioides</taxon>
    </lineage>
</organism>
<keyword evidence="10" id="KW-1185">Reference proteome</keyword>
<evidence type="ECO:0000256" key="7">
    <source>
        <dbReference type="PROSITE-ProRule" id="PRU00042"/>
    </source>
</evidence>
<dbReference type="GeneID" id="67018113"/>
<keyword evidence="3" id="KW-0677">Repeat</keyword>
<dbReference type="InterPro" id="IPR013087">
    <property type="entry name" value="Znf_C2H2_type"/>
</dbReference>
<comment type="subcellular location">
    <subcellularLocation>
        <location evidence="1">Nucleus</location>
    </subcellularLocation>
</comment>
<sequence length="475" mass="53937">MAAPGHNRYAMFASADGNATPVRSAAVDPAQNPFLNQVADDSIPWQEVRKRGPTATQSALPVRPLPQVVKDRTKAILNHPLAHRERDRAISGSTDNGSEKAYDPHENWCGVCSHKFLNKAALLSHIKHNTGHENYCNLCKRVFVDRNGLKNHVDHSWNHDTYCNLCLSAFKDDWGLKNHFENNYSVGHEFVCLTCLLGFRTRNEMERHLQTALKHTWCATCQRRFRNQDERDAHWQQTIKHKHCLQPGCDFDGPDQAALTQHLKCDHFQCEGCKRVLPSLTKLNQHYESCSFALACPQCGDHYAGKAQLALHLEHCFLCEDCGYRTHHEGNYHIHMTKHSSVSIGCWGCDAPMRTFSSLVNHLESGKCPKLADPALLMRCLGKWWYSPLYMDLDMHASIRTGRVDIHEVQHWSTAGIIHPFMCRDEECGKVFGHLSSLVLHCESKACGWDVDRLNMPGLEKELKLTCLRRDSATG</sequence>
<dbReference type="PROSITE" id="PS50157">
    <property type="entry name" value="ZINC_FINGER_C2H2_2"/>
    <property type="match status" value="1"/>
</dbReference>
<evidence type="ECO:0000259" key="8">
    <source>
        <dbReference type="PROSITE" id="PS50157"/>
    </source>
</evidence>
<reference evidence="9" key="1">
    <citation type="submission" date="2021-05" db="EMBL/GenBank/DDBJ databases">
        <authorList>
            <person name="Stam R."/>
        </authorList>
    </citation>
    <scope>NUCLEOTIDE SEQUENCE</scope>
    <source>
        <strain evidence="9">CS162</strain>
    </source>
</reference>
<dbReference type="Proteomes" id="UP000676310">
    <property type="component" value="Unassembled WGS sequence"/>
</dbReference>
<gene>
    <name evidence="9" type="ORF">ALTATR162_LOCUS6245</name>
</gene>
<evidence type="ECO:0000313" key="9">
    <source>
        <dbReference type="EMBL" id="CAG5162574.1"/>
    </source>
</evidence>
<dbReference type="GO" id="GO:0008270">
    <property type="term" value="F:zinc ion binding"/>
    <property type="evidence" value="ECO:0007669"/>
    <property type="project" value="UniProtKB-KW"/>
</dbReference>
<dbReference type="SUPFAM" id="SSF57667">
    <property type="entry name" value="beta-beta-alpha zinc fingers"/>
    <property type="match status" value="1"/>
</dbReference>
<dbReference type="GO" id="GO:0005634">
    <property type="term" value="C:nucleus"/>
    <property type="evidence" value="ECO:0007669"/>
    <property type="project" value="UniProtKB-SubCell"/>
</dbReference>
<keyword evidence="4 7" id="KW-0863">Zinc-finger</keyword>
<dbReference type="SMART" id="SM00355">
    <property type="entry name" value="ZnF_C2H2"/>
    <property type="match status" value="9"/>
</dbReference>
<name>A0A8J2I3B9_9PLEO</name>
<evidence type="ECO:0000313" key="10">
    <source>
        <dbReference type="Proteomes" id="UP000676310"/>
    </source>
</evidence>
<dbReference type="PANTHER" id="PTHR24406">
    <property type="entry name" value="TRANSCRIPTIONAL REPRESSOR CTCFL-RELATED"/>
    <property type="match status" value="1"/>
</dbReference>
<dbReference type="Gene3D" id="3.30.160.60">
    <property type="entry name" value="Classic Zinc Finger"/>
    <property type="match status" value="1"/>
</dbReference>
<proteinExistence type="predicted"/>
<dbReference type="EMBL" id="CAJRGZ010000019">
    <property type="protein sequence ID" value="CAG5162574.1"/>
    <property type="molecule type" value="Genomic_DNA"/>
</dbReference>
<evidence type="ECO:0000256" key="4">
    <source>
        <dbReference type="ARBA" id="ARBA00022771"/>
    </source>
</evidence>
<evidence type="ECO:0000256" key="2">
    <source>
        <dbReference type="ARBA" id="ARBA00022723"/>
    </source>
</evidence>
<dbReference type="RefSeq" id="XP_043169801.1">
    <property type="nucleotide sequence ID" value="XM_043313866.1"/>
</dbReference>
<keyword evidence="6" id="KW-0539">Nucleus</keyword>
<keyword evidence="2" id="KW-0479">Metal-binding</keyword>
<keyword evidence="5" id="KW-0862">Zinc</keyword>
<accession>A0A8J2I3B9</accession>
<dbReference type="AlphaFoldDB" id="A0A8J2I3B9"/>
<evidence type="ECO:0000256" key="1">
    <source>
        <dbReference type="ARBA" id="ARBA00004123"/>
    </source>
</evidence>